<evidence type="ECO:0000313" key="9">
    <source>
        <dbReference type="EMBL" id="RIX59259.1"/>
    </source>
</evidence>
<keyword evidence="4" id="KW-0808">Transferase</keyword>
<evidence type="ECO:0000256" key="7">
    <source>
        <dbReference type="SAM" id="Phobius"/>
    </source>
</evidence>
<dbReference type="GO" id="GO:0000155">
    <property type="term" value="F:phosphorelay sensor kinase activity"/>
    <property type="evidence" value="ECO:0007669"/>
    <property type="project" value="InterPro"/>
</dbReference>
<dbReference type="AlphaFoldDB" id="A0A3A1VEC1"/>
<dbReference type="PROSITE" id="PS50885">
    <property type="entry name" value="HAMP"/>
    <property type="match status" value="1"/>
</dbReference>
<dbReference type="Pfam" id="PF06580">
    <property type="entry name" value="His_kinase"/>
    <property type="match status" value="1"/>
</dbReference>
<keyword evidence="2" id="KW-1003">Cell membrane</keyword>
<comment type="subcellular location">
    <subcellularLocation>
        <location evidence="1">Cell membrane</location>
        <topology evidence="1">Multi-pass membrane protein</topology>
    </subcellularLocation>
</comment>
<dbReference type="PANTHER" id="PTHR34220">
    <property type="entry name" value="SENSOR HISTIDINE KINASE YPDA"/>
    <property type="match status" value="1"/>
</dbReference>
<evidence type="ECO:0000256" key="6">
    <source>
        <dbReference type="ARBA" id="ARBA00023136"/>
    </source>
</evidence>
<sequence>MRKNGIAFRFSLQLTIIVIILLAVLVLSNVYSLAVVSHNTMNNARNTLSLYQANIRNDLGSFSKDLTELFENNVDTAIGFEQLNESERYFKSMQLKKALMAKMSGNDASDGLFIRLSEDSLLAQIGSRVDSDEKLKLIDFIKRYDFPPNPSLEMDEWTVLDIRGIPYLFKYITYSGITFGTLVNADTLLSMVNLTGSDQNQYVLSDREGAVLTSSNGSHEAIPDLKEWSSTYKGHYLIISEPIDEFGQITNLVAKQSVFSKLKMIQWLIVLLALLSVVVVPLVLRRLAKDILKPVLELVKAAKEVEKGQQELQIPDVTHYSPEFAKLFHSLQSMVREITDLKIQSYEEQIERSAAEIKYLQMQIRPHFFLNAISTITSLSYQNKNEEIRSLIQHLSEHLRYMFKVSLTVVPLEEEVRHAVNYIRMQEIRYPDQIFYMLEVKEDAGRSLVPQFMIHTFIENIFKHAMFYGEMLTIYIRAGMESRDGESFVKIVVEDNGAGFSPEALSSFSSFDEQDNGAHIGIANVRKTLRLLYKRDDLLKLSSGEPSGARVEMWIPAMMTDGNTDQEV</sequence>
<keyword evidence="5" id="KW-0418">Kinase</keyword>
<evidence type="ECO:0000256" key="1">
    <source>
        <dbReference type="ARBA" id="ARBA00004651"/>
    </source>
</evidence>
<dbReference type="SMART" id="SM00304">
    <property type="entry name" value="HAMP"/>
    <property type="match status" value="1"/>
</dbReference>
<dbReference type="InterPro" id="IPR050640">
    <property type="entry name" value="Bact_2-comp_sensor_kinase"/>
</dbReference>
<keyword evidence="3" id="KW-0597">Phosphoprotein</keyword>
<dbReference type="Gene3D" id="3.30.565.10">
    <property type="entry name" value="Histidine kinase-like ATPase, C-terminal domain"/>
    <property type="match status" value="1"/>
</dbReference>
<dbReference type="Pfam" id="PF02518">
    <property type="entry name" value="HATPase_c"/>
    <property type="match status" value="1"/>
</dbReference>
<dbReference type="PANTHER" id="PTHR34220:SF7">
    <property type="entry name" value="SENSOR HISTIDINE KINASE YPDA"/>
    <property type="match status" value="1"/>
</dbReference>
<dbReference type="RefSeq" id="WP_119598091.1">
    <property type="nucleotide sequence ID" value="NZ_QXQA01000002.1"/>
</dbReference>
<keyword evidence="10" id="KW-1185">Reference proteome</keyword>
<keyword evidence="7" id="KW-0812">Transmembrane</keyword>
<evidence type="ECO:0000256" key="4">
    <source>
        <dbReference type="ARBA" id="ARBA00022679"/>
    </source>
</evidence>
<dbReference type="Gene3D" id="6.10.340.10">
    <property type="match status" value="1"/>
</dbReference>
<protein>
    <submittedName>
        <fullName evidence="9">HAMP domain-containing protein</fullName>
    </submittedName>
</protein>
<dbReference type="InterPro" id="IPR036890">
    <property type="entry name" value="HATPase_C_sf"/>
</dbReference>
<feature type="transmembrane region" description="Helical" evidence="7">
    <location>
        <begin position="264"/>
        <end position="284"/>
    </location>
</feature>
<gene>
    <name evidence="9" type="ORF">D3P08_03635</name>
</gene>
<evidence type="ECO:0000259" key="8">
    <source>
        <dbReference type="PROSITE" id="PS50885"/>
    </source>
</evidence>
<comment type="caution">
    <text evidence="9">The sequence shown here is derived from an EMBL/GenBank/DDBJ whole genome shotgun (WGS) entry which is preliminary data.</text>
</comment>
<dbReference type="EMBL" id="QXQA01000002">
    <property type="protein sequence ID" value="RIX59259.1"/>
    <property type="molecule type" value="Genomic_DNA"/>
</dbReference>
<organism evidence="9 10">
    <name type="scientific">Paenibacillus nanensis</name>
    <dbReference type="NCBI Taxonomy" id="393251"/>
    <lineage>
        <taxon>Bacteria</taxon>
        <taxon>Bacillati</taxon>
        <taxon>Bacillota</taxon>
        <taxon>Bacilli</taxon>
        <taxon>Bacillales</taxon>
        <taxon>Paenibacillaceae</taxon>
        <taxon>Paenibacillus</taxon>
    </lineage>
</organism>
<dbReference type="SUPFAM" id="SSF55874">
    <property type="entry name" value="ATPase domain of HSP90 chaperone/DNA topoisomerase II/histidine kinase"/>
    <property type="match status" value="1"/>
</dbReference>
<dbReference type="InterPro" id="IPR003660">
    <property type="entry name" value="HAMP_dom"/>
</dbReference>
<accession>A0A3A1VEC1</accession>
<evidence type="ECO:0000256" key="2">
    <source>
        <dbReference type="ARBA" id="ARBA00022475"/>
    </source>
</evidence>
<dbReference type="InterPro" id="IPR010559">
    <property type="entry name" value="Sig_transdc_His_kin_internal"/>
</dbReference>
<dbReference type="InterPro" id="IPR003594">
    <property type="entry name" value="HATPase_dom"/>
</dbReference>
<proteinExistence type="predicted"/>
<dbReference type="Proteomes" id="UP000266482">
    <property type="component" value="Unassembled WGS sequence"/>
</dbReference>
<evidence type="ECO:0000256" key="3">
    <source>
        <dbReference type="ARBA" id="ARBA00022553"/>
    </source>
</evidence>
<feature type="domain" description="HAMP" evidence="8">
    <location>
        <begin position="289"/>
        <end position="343"/>
    </location>
</feature>
<keyword evidence="7" id="KW-1133">Transmembrane helix</keyword>
<evidence type="ECO:0000256" key="5">
    <source>
        <dbReference type="ARBA" id="ARBA00022777"/>
    </source>
</evidence>
<name>A0A3A1VEC1_9BACL</name>
<evidence type="ECO:0000313" key="10">
    <source>
        <dbReference type="Proteomes" id="UP000266482"/>
    </source>
</evidence>
<reference evidence="9 10" key="1">
    <citation type="submission" date="2018-09" db="EMBL/GenBank/DDBJ databases">
        <title>Paenibacillus aracenensis nov. sp. isolated from a cave in southern Spain.</title>
        <authorList>
            <person name="Jurado V."/>
            <person name="Gutierrez-Patricio S."/>
            <person name="Gonzalez-Pimentel J.L."/>
            <person name="Miller A.Z."/>
            <person name="Laiz L."/>
            <person name="Saiz-Jimenez C."/>
        </authorList>
    </citation>
    <scope>NUCLEOTIDE SEQUENCE [LARGE SCALE GENOMIC DNA]</scope>
    <source>
        <strain evidence="9 10">DSM 22867</strain>
    </source>
</reference>
<dbReference type="OrthoDB" id="759642at2"/>
<keyword evidence="6 7" id="KW-0472">Membrane</keyword>
<dbReference type="GO" id="GO:0005886">
    <property type="term" value="C:plasma membrane"/>
    <property type="evidence" value="ECO:0007669"/>
    <property type="project" value="UniProtKB-SubCell"/>
</dbReference>